<name>A0ABP8GI83_9SPHI</name>
<dbReference type="InterPro" id="IPR032820">
    <property type="entry name" value="ATPase_put"/>
</dbReference>
<organism evidence="2 3">
    <name type="scientific">Mucilaginibacter gynuensis</name>
    <dbReference type="NCBI Taxonomy" id="1302236"/>
    <lineage>
        <taxon>Bacteria</taxon>
        <taxon>Pseudomonadati</taxon>
        <taxon>Bacteroidota</taxon>
        <taxon>Sphingobacteriia</taxon>
        <taxon>Sphingobacteriales</taxon>
        <taxon>Sphingobacteriaceae</taxon>
        <taxon>Mucilaginibacter</taxon>
    </lineage>
</organism>
<evidence type="ECO:0008006" key="4">
    <source>
        <dbReference type="Google" id="ProtNLM"/>
    </source>
</evidence>
<evidence type="ECO:0000256" key="1">
    <source>
        <dbReference type="SAM" id="Phobius"/>
    </source>
</evidence>
<protein>
    <recommendedName>
        <fullName evidence="4">F0F1-ATPase subunit (Ca2+/Mg2+ transporter)</fullName>
    </recommendedName>
</protein>
<feature type="transmembrane region" description="Helical" evidence="1">
    <location>
        <begin position="20"/>
        <end position="41"/>
    </location>
</feature>
<evidence type="ECO:0000313" key="2">
    <source>
        <dbReference type="EMBL" id="GAA4324816.1"/>
    </source>
</evidence>
<dbReference type="Pfam" id="PF09527">
    <property type="entry name" value="ATPase_gene1"/>
    <property type="match status" value="1"/>
</dbReference>
<dbReference type="EMBL" id="BAABFT010000006">
    <property type="protein sequence ID" value="GAA4324816.1"/>
    <property type="molecule type" value="Genomic_DNA"/>
</dbReference>
<dbReference type="RefSeq" id="WP_345211594.1">
    <property type="nucleotide sequence ID" value="NZ_BAABFT010000006.1"/>
</dbReference>
<keyword evidence="1" id="KW-1133">Transmembrane helix</keyword>
<accession>A0ABP8GI83</accession>
<gene>
    <name evidence="2" type="ORF">GCM10023149_26700</name>
</gene>
<comment type="caution">
    <text evidence="2">The sequence shown here is derived from an EMBL/GenBank/DDBJ whole genome shotgun (WGS) entry which is preliminary data.</text>
</comment>
<feature type="transmembrane region" description="Helical" evidence="1">
    <location>
        <begin position="53"/>
        <end position="74"/>
    </location>
</feature>
<evidence type="ECO:0000313" key="3">
    <source>
        <dbReference type="Proteomes" id="UP001500582"/>
    </source>
</evidence>
<proteinExistence type="predicted"/>
<keyword evidence="3" id="KW-1185">Reference proteome</keyword>
<reference evidence="3" key="1">
    <citation type="journal article" date="2019" name="Int. J. Syst. Evol. Microbiol.">
        <title>The Global Catalogue of Microorganisms (GCM) 10K type strain sequencing project: providing services to taxonomists for standard genome sequencing and annotation.</title>
        <authorList>
            <consortium name="The Broad Institute Genomics Platform"/>
            <consortium name="The Broad Institute Genome Sequencing Center for Infectious Disease"/>
            <person name="Wu L."/>
            <person name="Ma J."/>
        </authorList>
    </citation>
    <scope>NUCLEOTIDE SEQUENCE [LARGE SCALE GENOMIC DNA]</scope>
    <source>
        <strain evidence="3">JCM 17705</strain>
    </source>
</reference>
<sequence>MAQNEQKGGDNLNKAAGGYAKYTGLAVQMMVIIGGFAYAGYKIDQANNHKVQWVTAVLALAGVFISLFLVIKAVKN</sequence>
<keyword evidence="1" id="KW-0472">Membrane</keyword>
<dbReference type="Proteomes" id="UP001500582">
    <property type="component" value="Unassembled WGS sequence"/>
</dbReference>
<keyword evidence="1" id="KW-0812">Transmembrane</keyword>